<evidence type="ECO:0000256" key="1">
    <source>
        <dbReference type="ARBA" id="ARBA00004202"/>
    </source>
</evidence>
<dbReference type="PROSITE" id="PS00211">
    <property type="entry name" value="ABC_TRANSPORTER_1"/>
    <property type="match status" value="1"/>
</dbReference>
<dbReference type="EMBL" id="UPPP01000065">
    <property type="protein sequence ID" value="VBB06594.1"/>
    <property type="molecule type" value="Genomic_DNA"/>
</dbReference>
<keyword evidence="12" id="KW-1185">Reference proteome</keyword>
<keyword evidence="5" id="KW-0677">Repeat</keyword>
<dbReference type="FunFam" id="3.40.50.300:FF:000127">
    <property type="entry name" value="Ribose import ATP-binding protein RbsA"/>
    <property type="match status" value="1"/>
</dbReference>
<accession>A0A498R564</accession>
<dbReference type="InterPro" id="IPR050107">
    <property type="entry name" value="ABC_carbohydrate_import_ATPase"/>
</dbReference>
<keyword evidence="4" id="KW-0762">Sugar transport</keyword>
<keyword evidence="6" id="KW-0547">Nucleotide-binding</keyword>
<evidence type="ECO:0000256" key="4">
    <source>
        <dbReference type="ARBA" id="ARBA00022597"/>
    </source>
</evidence>
<dbReference type="CDD" id="cd03215">
    <property type="entry name" value="ABC_Carb_Monos_II"/>
    <property type="match status" value="1"/>
</dbReference>
<sequence>MTGDDIVNLRHISKTFGGIKALDDVSLDVKRGEVHALVGENGAGKSTLIKVLAGVHYPDDGAEIIINGERTVVKNPLDAIRKGISVIYQDISLFPNLTVAENICIGNEAVWGRQLDWKKINELATAAIQRVGARLNPKTVLKDLNLASQQIVAIARAISFNAGLIVMDEPTSTLSAGEVENLYKIIDTLRRENIAVLFISHKFDEIYRVADRVTVFRDGKYIASRDIAAIDRRELIRLMVGREVEYLSLTARSLCKDKILKVENLTKKGNFRNVSFELKKGEILGITGLVGSGRTEIAKALFGLNRPDTGEIILEGRPVVIGCAADALHYGIAYVPENRQLEGLILADTVQQNITLPILDTIRNQFGCVDKEKGLAITQQYIEKMDVRPPDPGKRARFLSGGNQQKVVLAKWLATNPKILIADEPTSGVDIGAKIEIHKTLRELADSGIGVIVISSELPEILAVSDRILIMRRGRVAGVAAKKDATQESIMAKALGTAEQAAEFI</sequence>
<dbReference type="InterPro" id="IPR003439">
    <property type="entry name" value="ABC_transporter-like_ATP-bd"/>
</dbReference>
<feature type="domain" description="ABC transporter" evidence="10">
    <location>
        <begin position="7"/>
        <end position="243"/>
    </location>
</feature>
<dbReference type="GO" id="GO:0016887">
    <property type="term" value="F:ATP hydrolysis activity"/>
    <property type="evidence" value="ECO:0007669"/>
    <property type="project" value="InterPro"/>
</dbReference>
<evidence type="ECO:0000313" key="12">
    <source>
        <dbReference type="Proteomes" id="UP000277811"/>
    </source>
</evidence>
<dbReference type="SUPFAM" id="SSF52540">
    <property type="entry name" value="P-loop containing nucleoside triphosphate hydrolases"/>
    <property type="match status" value="2"/>
</dbReference>
<keyword evidence="2" id="KW-0813">Transport</keyword>
<evidence type="ECO:0000313" key="11">
    <source>
        <dbReference type="EMBL" id="VBB06594.1"/>
    </source>
</evidence>
<evidence type="ECO:0000256" key="3">
    <source>
        <dbReference type="ARBA" id="ARBA00022475"/>
    </source>
</evidence>
<dbReference type="GO" id="GO:0005886">
    <property type="term" value="C:plasma membrane"/>
    <property type="evidence" value="ECO:0007669"/>
    <property type="project" value="UniProtKB-SubCell"/>
</dbReference>
<keyword evidence="3" id="KW-1003">Cell membrane</keyword>
<dbReference type="SMART" id="SM00382">
    <property type="entry name" value="AAA"/>
    <property type="match status" value="2"/>
</dbReference>
<proteinExistence type="predicted"/>
<gene>
    <name evidence="11" type="ORF">LUCI_1830</name>
</gene>
<keyword evidence="8" id="KW-1278">Translocase</keyword>
<dbReference type="InterPro" id="IPR017871">
    <property type="entry name" value="ABC_transporter-like_CS"/>
</dbReference>
<feature type="domain" description="ABC transporter" evidence="10">
    <location>
        <begin position="254"/>
        <end position="498"/>
    </location>
</feature>
<comment type="subcellular location">
    <subcellularLocation>
        <location evidence="1">Cell membrane</location>
        <topology evidence="1">Peripheral membrane protein</topology>
    </subcellularLocation>
</comment>
<keyword evidence="9" id="KW-0472">Membrane</keyword>
<reference evidence="11 12" key="1">
    <citation type="submission" date="2018-06" db="EMBL/GenBank/DDBJ databases">
        <authorList>
            <person name="Strepis N."/>
        </authorList>
    </citation>
    <scope>NUCLEOTIDE SEQUENCE [LARGE SCALE GENOMIC DNA]</scope>
    <source>
        <strain evidence="11">LUCI</strain>
    </source>
</reference>
<dbReference type="PANTHER" id="PTHR43790">
    <property type="entry name" value="CARBOHYDRATE TRANSPORT ATP-BINDING PROTEIN MG119-RELATED"/>
    <property type="match status" value="1"/>
</dbReference>
<dbReference type="CDD" id="cd03216">
    <property type="entry name" value="ABC_Carb_Monos_I"/>
    <property type="match status" value="1"/>
</dbReference>
<evidence type="ECO:0000256" key="2">
    <source>
        <dbReference type="ARBA" id="ARBA00022448"/>
    </source>
</evidence>
<dbReference type="GO" id="GO:0005524">
    <property type="term" value="F:ATP binding"/>
    <property type="evidence" value="ECO:0007669"/>
    <property type="project" value="UniProtKB-KW"/>
</dbReference>
<evidence type="ECO:0000256" key="6">
    <source>
        <dbReference type="ARBA" id="ARBA00022741"/>
    </source>
</evidence>
<organism evidence="11 12">
    <name type="scientific">Lucifera butyrica</name>
    <dbReference type="NCBI Taxonomy" id="1351585"/>
    <lineage>
        <taxon>Bacteria</taxon>
        <taxon>Bacillati</taxon>
        <taxon>Bacillota</taxon>
        <taxon>Negativicutes</taxon>
        <taxon>Veillonellales</taxon>
        <taxon>Veillonellaceae</taxon>
        <taxon>Lucifera</taxon>
    </lineage>
</organism>
<evidence type="ECO:0000256" key="7">
    <source>
        <dbReference type="ARBA" id="ARBA00022840"/>
    </source>
</evidence>
<dbReference type="RefSeq" id="WP_122627534.1">
    <property type="nucleotide sequence ID" value="NZ_UPPP01000065.1"/>
</dbReference>
<evidence type="ECO:0000256" key="8">
    <source>
        <dbReference type="ARBA" id="ARBA00022967"/>
    </source>
</evidence>
<evidence type="ECO:0000256" key="9">
    <source>
        <dbReference type="ARBA" id="ARBA00023136"/>
    </source>
</evidence>
<dbReference type="PANTHER" id="PTHR43790:SF3">
    <property type="entry name" value="D-ALLOSE IMPORT ATP-BINDING PROTEIN ALSA-RELATED"/>
    <property type="match status" value="1"/>
</dbReference>
<evidence type="ECO:0000256" key="5">
    <source>
        <dbReference type="ARBA" id="ARBA00022737"/>
    </source>
</evidence>
<dbReference type="Proteomes" id="UP000277811">
    <property type="component" value="Unassembled WGS sequence"/>
</dbReference>
<protein>
    <submittedName>
        <fullName evidence="11">Abc transporter</fullName>
    </submittedName>
</protein>
<dbReference type="Gene3D" id="3.40.50.300">
    <property type="entry name" value="P-loop containing nucleotide triphosphate hydrolases"/>
    <property type="match status" value="2"/>
</dbReference>
<dbReference type="InterPro" id="IPR027417">
    <property type="entry name" value="P-loop_NTPase"/>
</dbReference>
<evidence type="ECO:0000259" key="10">
    <source>
        <dbReference type="PROSITE" id="PS50893"/>
    </source>
</evidence>
<dbReference type="OrthoDB" id="9766104at2"/>
<dbReference type="InterPro" id="IPR003593">
    <property type="entry name" value="AAA+_ATPase"/>
</dbReference>
<dbReference type="PROSITE" id="PS50893">
    <property type="entry name" value="ABC_TRANSPORTER_2"/>
    <property type="match status" value="2"/>
</dbReference>
<name>A0A498R564_9FIRM</name>
<dbReference type="Pfam" id="PF00005">
    <property type="entry name" value="ABC_tran"/>
    <property type="match status" value="2"/>
</dbReference>
<keyword evidence="7" id="KW-0067">ATP-binding</keyword>
<dbReference type="AlphaFoldDB" id="A0A498R564"/>